<comment type="catalytic activity">
    <reaction evidence="5">
        <text>L-alanine + NAD(+) + H2O = pyruvate + NH4(+) + NADH + H(+)</text>
        <dbReference type="Rhea" id="RHEA:18405"/>
        <dbReference type="ChEBI" id="CHEBI:15361"/>
        <dbReference type="ChEBI" id="CHEBI:15377"/>
        <dbReference type="ChEBI" id="CHEBI:15378"/>
        <dbReference type="ChEBI" id="CHEBI:28938"/>
        <dbReference type="ChEBI" id="CHEBI:57540"/>
        <dbReference type="ChEBI" id="CHEBI:57945"/>
        <dbReference type="ChEBI" id="CHEBI:57972"/>
        <dbReference type="EC" id="1.4.1.1"/>
    </reaction>
</comment>
<dbReference type="InterPro" id="IPR008141">
    <property type="entry name" value="Ala_DH"/>
</dbReference>
<dbReference type="Pfam" id="PF01262">
    <property type="entry name" value="AlaDh_PNT_C"/>
    <property type="match status" value="1"/>
</dbReference>
<evidence type="ECO:0000256" key="5">
    <source>
        <dbReference type="PIRNR" id="PIRNR000183"/>
    </source>
</evidence>
<evidence type="ECO:0000256" key="4">
    <source>
        <dbReference type="ARBA" id="ARBA00023002"/>
    </source>
</evidence>
<dbReference type="SUPFAM" id="SSF51735">
    <property type="entry name" value="NAD(P)-binding Rossmann-fold domains"/>
    <property type="match status" value="1"/>
</dbReference>
<name>A0ABP8EPT2_9MICO</name>
<dbReference type="SMART" id="SM01003">
    <property type="entry name" value="AlaDh_PNT_N"/>
    <property type="match status" value="1"/>
</dbReference>
<evidence type="ECO:0000259" key="7">
    <source>
        <dbReference type="SMART" id="SM01003"/>
    </source>
</evidence>
<dbReference type="InterPro" id="IPR007886">
    <property type="entry name" value="AlaDH/PNT_N"/>
</dbReference>
<gene>
    <name evidence="8" type="primary">ald</name>
    <name evidence="8" type="ORF">GCM10022262_02970</name>
</gene>
<protein>
    <recommendedName>
        <fullName evidence="3 5">Alanine dehydrogenase</fullName>
        <ecNumber evidence="3 5">1.4.1.1</ecNumber>
    </recommendedName>
</protein>
<dbReference type="Pfam" id="PF05222">
    <property type="entry name" value="AlaDh_PNT_N"/>
    <property type="match status" value="1"/>
</dbReference>
<evidence type="ECO:0000256" key="3">
    <source>
        <dbReference type="ARBA" id="ARBA00012897"/>
    </source>
</evidence>
<comment type="similarity">
    <text evidence="2 5">Belongs to the AlaDH/PNT family.</text>
</comment>
<evidence type="ECO:0000256" key="2">
    <source>
        <dbReference type="ARBA" id="ARBA00005689"/>
    </source>
</evidence>
<dbReference type="PANTHER" id="PTHR42795:SF1">
    <property type="entry name" value="ALANINE DEHYDROGENASE"/>
    <property type="match status" value="1"/>
</dbReference>
<comment type="caution">
    <text evidence="8">The sequence shown here is derived from an EMBL/GenBank/DDBJ whole genome shotgun (WGS) entry which is preliminary data.</text>
</comment>
<comment type="pathway">
    <text evidence="1 5">Amino-acid degradation; L-alanine degradation via dehydrogenase pathway; NH(3) and pyruvate from L-alanine: step 1/1.</text>
</comment>
<dbReference type="RefSeq" id="WP_345036822.1">
    <property type="nucleotide sequence ID" value="NZ_BAABBA010000001.1"/>
</dbReference>
<keyword evidence="4 5" id="KW-0560">Oxidoreductase</keyword>
<dbReference type="CDD" id="cd05305">
    <property type="entry name" value="L-AlaDH"/>
    <property type="match status" value="1"/>
</dbReference>
<accession>A0ABP8EPT2</accession>
<dbReference type="NCBIfam" id="TIGR00518">
    <property type="entry name" value="alaDH"/>
    <property type="match status" value="1"/>
</dbReference>
<dbReference type="InterPro" id="IPR036291">
    <property type="entry name" value="NAD(P)-bd_dom_sf"/>
</dbReference>
<proteinExistence type="inferred from homology"/>
<comment type="function">
    <text evidence="5">Catalyzes the reversible reductive amination of pyruvate to L-alanine.</text>
</comment>
<dbReference type="SMART" id="SM01002">
    <property type="entry name" value="AlaDh_PNT_C"/>
    <property type="match status" value="1"/>
</dbReference>
<evidence type="ECO:0000313" key="8">
    <source>
        <dbReference type="EMBL" id="GAA4285938.1"/>
    </source>
</evidence>
<dbReference type="PIRSF" id="PIRSF000183">
    <property type="entry name" value="Alanine_dh"/>
    <property type="match status" value="1"/>
</dbReference>
<dbReference type="InterPro" id="IPR007698">
    <property type="entry name" value="AlaDH/PNT_NAD(H)-bd"/>
</dbReference>
<keyword evidence="9" id="KW-1185">Reference proteome</keyword>
<evidence type="ECO:0000313" key="9">
    <source>
        <dbReference type="Proteomes" id="UP001499841"/>
    </source>
</evidence>
<reference evidence="9" key="1">
    <citation type="journal article" date="2019" name="Int. J. Syst. Evol. Microbiol.">
        <title>The Global Catalogue of Microorganisms (GCM) 10K type strain sequencing project: providing services to taxonomists for standard genome sequencing and annotation.</title>
        <authorList>
            <consortium name="The Broad Institute Genomics Platform"/>
            <consortium name="The Broad Institute Genome Sequencing Center for Infectious Disease"/>
            <person name="Wu L."/>
            <person name="Ma J."/>
        </authorList>
    </citation>
    <scope>NUCLEOTIDE SEQUENCE [LARGE SCALE GENOMIC DNA]</scope>
    <source>
        <strain evidence="9">JCM 17459</strain>
    </source>
</reference>
<dbReference type="Gene3D" id="3.40.50.720">
    <property type="entry name" value="NAD(P)-binding Rossmann-like Domain"/>
    <property type="match status" value="2"/>
</dbReference>
<organism evidence="8 9">
    <name type="scientific">Georgenia daeguensis</name>
    <dbReference type="NCBI Taxonomy" id="908355"/>
    <lineage>
        <taxon>Bacteria</taxon>
        <taxon>Bacillati</taxon>
        <taxon>Actinomycetota</taxon>
        <taxon>Actinomycetes</taxon>
        <taxon>Micrococcales</taxon>
        <taxon>Bogoriellaceae</taxon>
        <taxon>Georgenia</taxon>
    </lineage>
</organism>
<evidence type="ECO:0000259" key="6">
    <source>
        <dbReference type="SMART" id="SM01002"/>
    </source>
</evidence>
<feature type="domain" description="Alanine dehydrogenase/pyridine nucleotide transhydrogenase N-terminal" evidence="7">
    <location>
        <begin position="4"/>
        <end position="137"/>
    </location>
</feature>
<sequence>MRISVPREVKDTELRVAMTPSGVDQLVRAGHEVYVEAGAGTGSAIPDGDYTAAGATVLPGPDETWEAADLVLKVKEPVPEEYHRMREGQTLFTFLHLAADRRLTEELLTRKVTAVAYETVELPDGSLPLLAPMSEVAGRLAPMVGAHTLLSSEGGRGVLLGGVSGVYAAKVVVIGAGVAGMNAAAIAIGMQAEVLLLDKDLAKLRHADAIYQGHCQTVASNAYEIDRAIADADLVIGAVLVRGARAPKLVTDEQVSRMRPGAVVVDIAIDQGGCFEGARPTTHSDPTYRVHDVVYYCVANMPGAVPHTSTYALTNVTVPYALELAGRGWRDAMRADPALARGLNTHDGTVVCAPVAAAHGLDATPLAEVLDRPPVRATNSGQRSA</sequence>
<dbReference type="SUPFAM" id="SSF52283">
    <property type="entry name" value="Formate/glycerate dehydrogenase catalytic domain-like"/>
    <property type="match status" value="1"/>
</dbReference>
<keyword evidence="5" id="KW-0520">NAD</keyword>
<dbReference type="Proteomes" id="UP001499841">
    <property type="component" value="Unassembled WGS sequence"/>
</dbReference>
<evidence type="ECO:0000256" key="1">
    <source>
        <dbReference type="ARBA" id="ARBA00005206"/>
    </source>
</evidence>
<dbReference type="PANTHER" id="PTHR42795">
    <property type="entry name" value="ALANINE DEHYDROGENASE"/>
    <property type="match status" value="1"/>
</dbReference>
<feature type="domain" description="Alanine dehydrogenase/pyridine nucleotide transhydrogenase NAD(H)-binding" evidence="6">
    <location>
        <begin position="149"/>
        <end position="297"/>
    </location>
</feature>
<dbReference type="EMBL" id="BAABBA010000001">
    <property type="protein sequence ID" value="GAA4285938.1"/>
    <property type="molecule type" value="Genomic_DNA"/>
</dbReference>
<dbReference type="EC" id="1.4.1.1" evidence="3 5"/>